<reference evidence="2 3" key="1">
    <citation type="submission" date="2023-01" db="EMBL/GenBank/DDBJ databases">
        <authorList>
            <person name="Kreplak J."/>
        </authorList>
    </citation>
    <scope>NUCLEOTIDE SEQUENCE [LARGE SCALE GENOMIC DNA]</scope>
</reference>
<feature type="transmembrane region" description="Helical" evidence="1">
    <location>
        <begin position="12"/>
        <end position="33"/>
    </location>
</feature>
<dbReference type="Proteomes" id="UP001157006">
    <property type="component" value="Chromosome 2"/>
</dbReference>
<keyword evidence="1" id="KW-1133">Transmembrane helix</keyword>
<keyword evidence="1" id="KW-0812">Transmembrane</keyword>
<keyword evidence="1" id="KW-0472">Membrane</keyword>
<accession>A0AAV0ZGZ6</accession>
<keyword evidence="3" id="KW-1185">Reference proteome</keyword>
<organism evidence="2 3">
    <name type="scientific">Vicia faba</name>
    <name type="common">Broad bean</name>
    <name type="synonym">Faba vulgaris</name>
    <dbReference type="NCBI Taxonomy" id="3906"/>
    <lineage>
        <taxon>Eukaryota</taxon>
        <taxon>Viridiplantae</taxon>
        <taxon>Streptophyta</taxon>
        <taxon>Embryophyta</taxon>
        <taxon>Tracheophyta</taxon>
        <taxon>Spermatophyta</taxon>
        <taxon>Magnoliopsida</taxon>
        <taxon>eudicotyledons</taxon>
        <taxon>Gunneridae</taxon>
        <taxon>Pentapetalae</taxon>
        <taxon>rosids</taxon>
        <taxon>fabids</taxon>
        <taxon>Fabales</taxon>
        <taxon>Fabaceae</taxon>
        <taxon>Papilionoideae</taxon>
        <taxon>50 kb inversion clade</taxon>
        <taxon>NPAAA clade</taxon>
        <taxon>Hologalegina</taxon>
        <taxon>IRL clade</taxon>
        <taxon>Fabeae</taxon>
        <taxon>Vicia</taxon>
    </lineage>
</organism>
<evidence type="ECO:0000313" key="3">
    <source>
        <dbReference type="Proteomes" id="UP001157006"/>
    </source>
</evidence>
<dbReference type="EMBL" id="OX451737">
    <property type="protein sequence ID" value="CAI8597925.1"/>
    <property type="molecule type" value="Genomic_DNA"/>
</dbReference>
<evidence type="ECO:0000313" key="2">
    <source>
        <dbReference type="EMBL" id="CAI8597925.1"/>
    </source>
</evidence>
<protein>
    <submittedName>
        <fullName evidence="2">Uncharacterized protein</fullName>
    </submittedName>
</protein>
<proteinExistence type="predicted"/>
<sequence>MSSPTSILREKFLYVSVEFCIFKCLLLLLYFMLFMCLKRTNHFFDSDCRMVLRLFYCAYYIFELVCQRSHNLFENMGISHCFSISIEMVCHRLHTSDVVQYGLCLLHFYSLYFSSKSLQSNLLDSICSFESLFERVPRLLRCSRTSNLFEN</sequence>
<dbReference type="AlphaFoldDB" id="A0AAV0ZGZ6"/>
<name>A0AAV0ZGZ6_VICFA</name>
<gene>
    <name evidence="2" type="ORF">VFH_II103960</name>
</gene>
<evidence type="ECO:0000256" key="1">
    <source>
        <dbReference type="SAM" id="Phobius"/>
    </source>
</evidence>